<proteinExistence type="predicted"/>
<organism evidence="1 2">
    <name type="scientific">Vespula maculifrons</name>
    <name type="common">Eastern yellow jacket</name>
    <name type="synonym">Wasp</name>
    <dbReference type="NCBI Taxonomy" id="7453"/>
    <lineage>
        <taxon>Eukaryota</taxon>
        <taxon>Metazoa</taxon>
        <taxon>Ecdysozoa</taxon>
        <taxon>Arthropoda</taxon>
        <taxon>Hexapoda</taxon>
        <taxon>Insecta</taxon>
        <taxon>Pterygota</taxon>
        <taxon>Neoptera</taxon>
        <taxon>Endopterygota</taxon>
        <taxon>Hymenoptera</taxon>
        <taxon>Apocrita</taxon>
        <taxon>Aculeata</taxon>
        <taxon>Vespoidea</taxon>
        <taxon>Vespidae</taxon>
        <taxon>Vespinae</taxon>
        <taxon>Vespula</taxon>
    </lineage>
</organism>
<comment type="caution">
    <text evidence="1">The sequence shown here is derived from an EMBL/GenBank/DDBJ whole genome shotgun (WGS) entry which is preliminary data.</text>
</comment>
<evidence type="ECO:0000313" key="2">
    <source>
        <dbReference type="Proteomes" id="UP001607303"/>
    </source>
</evidence>
<evidence type="ECO:0000313" key="1">
    <source>
        <dbReference type="EMBL" id="KAL2733650.1"/>
    </source>
</evidence>
<gene>
    <name evidence="1" type="ORF">V1477_014084</name>
</gene>
<dbReference type="Proteomes" id="UP001607303">
    <property type="component" value="Unassembled WGS sequence"/>
</dbReference>
<reference evidence="1 2" key="1">
    <citation type="journal article" date="2024" name="Ann. Entomol. Soc. Am.">
        <title>Genomic analyses of the southern and eastern yellowjacket wasps (Hymenoptera: Vespidae) reveal evolutionary signatures of social life.</title>
        <authorList>
            <person name="Catto M.A."/>
            <person name="Caine P.B."/>
            <person name="Orr S.E."/>
            <person name="Hunt B.G."/>
            <person name="Goodisman M.A.D."/>
        </authorList>
    </citation>
    <scope>NUCLEOTIDE SEQUENCE [LARGE SCALE GENOMIC DNA]</scope>
    <source>
        <strain evidence="1">232</strain>
        <tissue evidence="1">Head and thorax</tissue>
    </source>
</reference>
<accession>A0ABD2BLX8</accession>
<dbReference type="EMBL" id="JAYRBN010000073">
    <property type="protein sequence ID" value="KAL2733650.1"/>
    <property type="molecule type" value="Genomic_DNA"/>
</dbReference>
<keyword evidence="2" id="KW-1185">Reference proteome</keyword>
<dbReference type="AlphaFoldDB" id="A0ABD2BLX8"/>
<protein>
    <submittedName>
        <fullName evidence="1">Uncharacterized protein</fullName>
    </submittedName>
</protein>
<name>A0ABD2BLX8_VESMC</name>
<sequence length="130" mass="15451">MKDGRWIDGFTSIDLRQIGRVESQLPGHELFSFDRTPTKIRTVGFIKRRFMIARSTFKPRRQRYYDLQTISGPIEMQVDTRVCDALWEWSHLRTMRLRLWMAKSRERIMNISGMKSSLNRRTRSITPGSV</sequence>